<dbReference type="CDD" id="cd00051">
    <property type="entry name" value="EFh"/>
    <property type="match status" value="1"/>
</dbReference>
<keyword evidence="5" id="KW-1185">Reference proteome</keyword>
<dbReference type="PROSITE" id="PS50222">
    <property type="entry name" value="EF_HAND_2"/>
    <property type="match status" value="1"/>
</dbReference>
<dbReference type="PANTHER" id="PTHR23048:SF59">
    <property type="entry name" value="EF-HAND SUPERFAMILY PROTEIN"/>
    <property type="match status" value="1"/>
</dbReference>
<dbReference type="InterPro" id="IPR002048">
    <property type="entry name" value="EF_hand_dom"/>
</dbReference>
<proteinExistence type="predicted"/>
<evidence type="ECO:0000256" key="2">
    <source>
        <dbReference type="ARBA" id="ARBA00022837"/>
    </source>
</evidence>
<dbReference type="SMART" id="SM00054">
    <property type="entry name" value="EFh"/>
    <property type="match status" value="2"/>
</dbReference>
<evidence type="ECO:0000256" key="1">
    <source>
        <dbReference type="ARBA" id="ARBA00022737"/>
    </source>
</evidence>
<dbReference type="OrthoDB" id="26525at2759"/>
<feature type="domain" description="EF-hand" evidence="3">
    <location>
        <begin position="78"/>
        <end position="113"/>
    </location>
</feature>
<organism evidence="4 5">
    <name type="scientific">Pneumocystis wakefieldiae</name>
    <dbReference type="NCBI Taxonomy" id="38082"/>
    <lineage>
        <taxon>Eukaryota</taxon>
        <taxon>Fungi</taxon>
        <taxon>Dikarya</taxon>
        <taxon>Ascomycota</taxon>
        <taxon>Taphrinomycotina</taxon>
        <taxon>Pneumocystomycetes</taxon>
        <taxon>Pneumocystaceae</taxon>
        <taxon>Pneumocystis</taxon>
    </lineage>
</organism>
<dbReference type="GO" id="GO:0016460">
    <property type="term" value="C:myosin II complex"/>
    <property type="evidence" value="ECO:0007669"/>
    <property type="project" value="TreeGrafter"/>
</dbReference>
<evidence type="ECO:0000313" key="4">
    <source>
        <dbReference type="EMBL" id="QSL64849.1"/>
    </source>
</evidence>
<gene>
    <name evidence="4" type="ORF">MERGE_002153</name>
</gene>
<dbReference type="InterPro" id="IPR050230">
    <property type="entry name" value="CALM/Myosin/TropC-like"/>
</dbReference>
<reference evidence="4" key="1">
    <citation type="submission" date="2020-06" db="EMBL/GenBank/DDBJ databases">
        <title>Genomes of multiple members of Pneumocystis genus reveal paths to human pathogen Pneumocystis jirovecii.</title>
        <authorList>
            <person name="Cisse O.H."/>
            <person name="Ma L."/>
            <person name="Dekker J."/>
            <person name="Khil P."/>
            <person name="Jo J."/>
            <person name="Brenchley J."/>
            <person name="Blair R."/>
            <person name="Pahar B."/>
            <person name="Chabe M."/>
            <person name="Van Rompay K.A."/>
            <person name="Keesler R."/>
            <person name="Sukura A."/>
            <person name="Hirsch V."/>
            <person name="Kutty G."/>
            <person name="Liu Y."/>
            <person name="Peng L."/>
            <person name="Chen J."/>
            <person name="Song J."/>
            <person name="Weissenbacher-Lang C."/>
            <person name="Xu J."/>
            <person name="Upham N.S."/>
            <person name="Stajich J.E."/>
            <person name="Cuomo C.A."/>
            <person name="Cushion M.T."/>
            <person name="Kovacs J.A."/>
        </authorList>
    </citation>
    <scope>NUCLEOTIDE SEQUENCE</scope>
    <source>
        <strain evidence="4">2A</strain>
    </source>
</reference>
<keyword evidence="1" id="KW-0677">Repeat</keyword>
<dbReference type="PANTHER" id="PTHR23048">
    <property type="entry name" value="MYOSIN LIGHT CHAIN 1, 3"/>
    <property type="match status" value="1"/>
</dbReference>
<sequence>MENSKEDYQLKKIKDIFDTFDKKHIGKIRTKDLPLIIQELDIKINKNELKDILDHQHTGWIEYEPFEEIIMLKIKDQDPDLNIAKAFSLFDKDSKGKITLEDLRRVANDIGENVSDKELIEMINEASPSGYVGIVEFENIMKRAGVF</sequence>
<dbReference type="InterPro" id="IPR011992">
    <property type="entry name" value="EF-hand-dom_pair"/>
</dbReference>
<dbReference type="Proteomes" id="UP000663699">
    <property type="component" value="Chromosome 4"/>
</dbReference>
<dbReference type="FunFam" id="1.10.238.10:FF:000001">
    <property type="entry name" value="Calmodulin 1"/>
    <property type="match status" value="1"/>
</dbReference>
<dbReference type="SUPFAM" id="SSF47473">
    <property type="entry name" value="EF-hand"/>
    <property type="match status" value="1"/>
</dbReference>
<protein>
    <recommendedName>
        <fullName evidence="3">EF-hand domain-containing protein</fullName>
    </recommendedName>
</protein>
<dbReference type="EMBL" id="CP054535">
    <property type="protein sequence ID" value="QSL64849.1"/>
    <property type="molecule type" value="Genomic_DNA"/>
</dbReference>
<dbReference type="Gene3D" id="1.10.238.10">
    <property type="entry name" value="EF-hand"/>
    <property type="match status" value="2"/>
</dbReference>
<accession>A0A899G016</accession>
<name>A0A899G016_9ASCO</name>
<dbReference type="Pfam" id="PF13499">
    <property type="entry name" value="EF-hand_7"/>
    <property type="match status" value="2"/>
</dbReference>
<keyword evidence="2" id="KW-0106">Calcium</keyword>
<dbReference type="GO" id="GO:0005509">
    <property type="term" value="F:calcium ion binding"/>
    <property type="evidence" value="ECO:0007669"/>
    <property type="project" value="InterPro"/>
</dbReference>
<evidence type="ECO:0000313" key="5">
    <source>
        <dbReference type="Proteomes" id="UP000663699"/>
    </source>
</evidence>
<evidence type="ECO:0000259" key="3">
    <source>
        <dbReference type="PROSITE" id="PS50222"/>
    </source>
</evidence>
<dbReference type="AlphaFoldDB" id="A0A899G016"/>